<comment type="caution">
    <text evidence="10">The sequence shown here is derived from an EMBL/GenBank/DDBJ whole genome shotgun (WGS) entry which is preliminary data.</text>
</comment>
<dbReference type="InterPro" id="IPR036890">
    <property type="entry name" value="HATPase_C_sf"/>
</dbReference>
<keyword evidence="7" id="KW-0902">Two-component regulatory system</keyword>
<dbReference type="InterPro" id="IPR003594">
    <property type="entry name" value="HATPase_dom"/>
</dbReference>
<evidence type="ECO:0000313" key="11">
    <source>
        <dbReference type="Proteomes" id="UP000539111"/>
    </source>
</evidence>
<keyword evidence="8" id="KW-0812">Transmembrane</keyword>
<keyword evidence="4" id="KW-0597">Phosphoprotein</keyword>
<keyword evidence="11" id="KW-1185">Reference proteome</keyword>
<evidence type="ECO:0000256" key="5">
    <source>
        <dbReference type="ARBA" id="ARBA00022679"/>
    </source>
</evidence>
<name>A0A7Z0AA18_9MICO</name>
<dbReference type="PANTHER" id="PTHR43711:SF1">
    <property type="entry name" value="HISTIDINE KINASE 1"/>
    <property type="match status" value="1"/>
</dbReference>
<evidence type="ECO:0000256" key="1">
    <source>
        <dbReference type="ARBA" id="ARBA00000085"/>
    </source>
</evidence>
<dbReference type="SUPFAM" id="SSF47384">
    <property type="entry name" value="Homodimeric domain of signal transducing histidine kinase"/>
    <property type="match status" value="1"/>
</dbReference>
<dbReference type="PRINTS" id="PR00344">
    <property type="entry name" value="BCTRLSENSOR"/>
</dbReference>
<reference evidence="10 11" key="1">
    <citation type="submission" date="2020-07" db="EMBL/GenBank/DDBJ databases">
        <title>Sequencing the genomes of 1000 actinobacteria strains.</title>
        <authorList>
            <person name="Klenk H.-P."/>
        </authorList>
    </citation>
    <scope>NUCLEOTIDE SEQUENCE [LARGE SCALE GENOMIC DNA]</scope>
    <source>
        <strain evidence="10 11">DSM 26341</strain>
    </source>
</reference>
<dbReference type="Pfam" id="PF00512">
    <property type="entry name" value="HisKA"/>
    <property type="match status" value="1"/>
</dbReference>
<comment type="subcellular location">
    <subcellularLocation>
        <location evidence="2">Cell membrane</location>
    </subcellularLocation>
</comment>
<comment type="catalytic activity">
    <reaction evidence="1">
        <text>ATP + protein L-histidine = ADP + protein N-phospho-L-histidine.</text>
        <dbReference type="EC" id="2.7.13.3"/>
    </reaction>
</comment>
<dbReference type="InterPro" id="IPR005467">
    <property type="entry name" value="His_kinase_dom"/>
</dbReference>
<dbReference type="SUPFAM" id="SSF55874">
    <property type="entry name" value="ATPase domain of HSP90 chaperone/DNA topoisomerase II/histidine kinase"/>
    <property type="match status" value="1"/>
</dbReference>
<keyword evidence="8" id="KW-0472">Membrane</keyword>
<keyword evidence="5" id="KW-0808">Transferase</keyword>
<evidence type="ECO:0000256" key="6">
    <source>
        <dbReference type="ARBA" id="ARBA00022777"/>
    </source>
</evidence>
<keyword evidence="6 10" id="KW-0418">Kinase</keyword>
<feature type="domain" description="Histidine kinase" evidence="9">
    <location>
        <begin position="72"/>
        <end position="299"/>
    </location>
</feature>
<dbReference type="Gene3D" id="1.10.287.130">
    <property type="match status" value="1"/>
</dbReference>
<evidence type="ECO:0000256" key="8">
    <source>
        <dbReference type="SAM" id="Phobius"/>
    </source>
</evidence>
<sequence>MSDFFTSALIVRTDLWLAAVMLIVVILVIAAVVVAFVRQRRNARREAERRAAQAAAAEREEASIRRSRMLIRLDHELKNPLTALRSGAATLRDVLTVDGPADGDEMDAALKVVGSSSRRIARLLADLRKLADIETRDIDFTRVPIGALVEQAVDDARTGPGAEERTLVATVAKAPWPVSDVSGEEDMLFSAVLNLIGNALKYSRPGDTVEIRATELDDAQSRWVSIEVADTGIGIPSTEHAAVFDELARGRSGQVRAVAGSGMGLALVRAIVARHGGTVSLTSQEGEGTSVRMLLPALSPADP</sequence>
<dbReference type="InterPro" id="IPR036097">
    <property type="entry name" value="HisK_dim/P_sf"/>
</dbReference>
<evidence type="ECO:0000256" key="3">
    <source>
        <dbReference type="ARBA" id="ARBA00012438"/>
    </source>
</evidence>
<dbReference type="Proteomes" id="UP000539111">
    <property type="component" value="Unassembled WGS sequence"/>
</dbReference>
<dbReference type="Pfam" id="PF02518">
    <property type="entry name" value="HATPase_c"/>
    <property type="match status" value="1"/>
</dbReference>
<dbReference type="InterPro" id="IPR050736">
    <property type="entry name" value="Sensor_HK_Regulatory"/>
</dbReference>
<dbReference type="AlphaFoldDB" id="A0A7Z0AA18"/>
<dbReference type="SMART" id="SM00388">
    <property type="entry name" value="HisKA"/>
    <property type="match status" value="1"/>
</dbReference>
<dbReference type="SMART" id="SM00387">
    <property type="entry name" value="HATPase_c"/>
    <property type="match status" value="1"/>
</dbReference>
<evidence type="ECO:0000256" key="2">
    <source>
        <dbReference type="ARBA" id="ARBA00004236"/>
    </source>
</evidence>
<dbReference type="PANTHER" id="PTHR43711">
    <property type="entry name" value="TWO-COMPONENT HISTIDINE KINASE"/>
    <property type="match status" value="1"/>
</dbReference>
<dbReference type="CDD" id="cd00082">
    <property type="entry name" value="HisKA"/>
    <property type="match status" value="1"/>
</dbReference>
<evidence type="ECO:0000313" key="10">
    <source>
        <dbReference type="EMBL" id="NYI66333.1"/>
    </source>
</evidence>
<dbReference type="GO" id="GO:0000155">
    <property type="term" value="F:phosphorelay sensor kinase activity"/>
    <property type="evidence" value="ECO:0007669"/>
    <property type="project" value="InterPro"/>
</dbReference>
<proteinExistence type="predicted"/>
<dbReference type="RefSeq" id="WP_179425601.1">
    <property type="nucleotide sequence ID" value="NZ_JACBZP010000001.1"/>
</dbReference>
<dbReference type="InterPro" id="IPR004358">
    <property type="entry name" value="Sig_transdc_His_kin-like_C"/>
</dbReference>
<evidence type="ECO:0000256" key="4">
    <source>
        <dbReference type="ARBA" id="ARBA00022553"/>
    </source>
</evidence>
<protein>
    <recommendedName>
        <fullName evidence="3">histidine kinase</fullName>
        <ecNumber evidence="3">2.7.13.3</ecNumber>
    </recommendedName>
</protein>
<evidence type="ECO:0000256" key="7">
    <source>
        <dbReference type="ARBA" id="ARBA00023012"/>
    </source>
</evidence>
<dbReference type="CDD" id="cd00075">
    <property type="entry name" value="HATPase"/>
    <property type="match status" value="1"/>
</dbReference>
<dbReference type="EMBL" id="JACBZP010000001">
    <property type="protein sequence ID" value="NYI66333.1"/>
    <property type="molecule type" value="Genomic_DNA"/>
</dbReference>
<dbReference type="PROSITE" id="PS50109">
    <property type="entry name" value="HIS_KIN"/>
    <property type="match status" value="1"/>
</dbReference>
<dbReference type="Gene3D" id="3.30.565.10">
    <property type="entry name" value="Histidine kinase-like ATPase, C-terminal domain"/>
    <property type="match status" value="1"/>
</dbReference>
<dbReference type="InterPro" id="IPR003661">
    <property type="entry name" value="HisK_dim/P_dom"/>
</dbReference>
<dbReference type="GO" id="GO:0005886">
    <property type="term" value="C:plasma membrane"/>
    <property type="evidence" value="ECO:0007669"/>
    <property type="project" value="UniProtKB-SubCell"/>
</dbReference>
<gene>
    <name evidence="10" type="ORF">BJY26_000639</name>
</gene>
<dbReference type="EC" id="2.7.13.3" evidence="3"/>
<feature type="transmembrane region" description="Helical" evidence="8">
    <location>
        <begin position="15"/>
        <end position="37"/>
    </location>
</feature>
<keyword evidence="8" id="KW-1133">Transmembrane helix</keyword>
<accession>A0A7Z0AA18</accession>
<evidence type="ECO:0000259" key="9">
    <source>
        <dbReference type="PROSITE" id="PS50109"/>
    </source>
</evidence>
<organism evidence="10 11">
    <name type="scientific">Spelaeicoccus albus</name>
    <dbReference type="NCBI Taxonomy" id="1280376"/>
    <lineage>
        <taxon>Bacteria</taxon>
        <taxon>Bacillati</taxon>
        <taxon>Actinomycetota</taxon>
        <taxon>Actinomycetes</taxon>
        <taxon>Micrococcales</taxon>
        <taxon>Brevibacteriaceae</taxon>
        <taxon>Spelaeicoccus</taxon>
    </lineage>
</organism>